<dbReference type="EMBL" id="DOEK01000002">
    <property type="protein sequence ID" value="HBP27803.1"/>
    <property type="molecule type" value="Genomic_DNA"/>
</dbReference>
<gene>
    <name evidence="2" type="ORF">DD666_00110</name>
</gene>
<reference evidence="2 3" key="1">
    <citation type="journal article" date="2018" name="Nat. Biotechnol.">
        <title>A standardized bacterial taxonomy based on genome phylogeny substantially revises the tree of life.</title>
        <authorList>
            <person name="Parks D.H."/>
            <person name="Chuvochina M."/>
            <person name="Waite D.W."/>
            <person name="Rinke C."/>
            <person name="Skarshewski A."/>
            <person name="Chaumeil P.A."/>
            <person name="Hugenholtz P."/>
        </authorList>
    </citation>
    <scope>NUCLEOTIDE SEQUENCE [LARGE SCALE GENOMIC DNA]</scope>
    <source>
        <strain evidence="2">UBA10707</strain>
    </source>
</reference>
<accession>A0A356L9X7</accession>
<dbReference type="Proteomes" id="UP000264036">
    <property type="component" value="Unassembled WGS sequence"/>
</dbReference>
<protein>
    <submittedName>
        <fullName evidence="2">Uncharacterized protein</fullName>
    </submittedName>
</protein>
<dbReference type="AlphaFoldDB" id="A0A356L9X7"/>
<feature type="region of interest" description="Disordered" evidence="1">
    <location>
        <begin position="1"/>
        <end position="22"/>
    </location>
</feature>
<evidence type="ECO:0000256" key="1">
    <source>
        <dbReference type="SAM" id="MobiDB-lite"/>
    </source>
</evidence>
<proteinExistence type="predicted"/>
<name>A0A356L9X7_9BURK</name>
<evidence type="ECO:0000313" key="3">
    <source>
        <dbReference type="Proteomes" id="UP000264036"/>
    </source>
</evidence>
<organism evidence="2 3">
    <name type="scientific">Advenella kashmirensis</name>
    <dbReference type="NCBI Taxonomy" id="310575"/>
    <lineage>
        <taxon>Bacteria</taxon>
        <taxon>Pseudomonadati</taxon>
        <taxon>Pseudomonadota</taxon>
        <taxon>Betaproteobacteria</taxon>
        <taxon>Burkholderiales</taxon>
        <taxon>Alcaligenaceae</taxon>
    </lineage>
</organism>
<sequence>MPGTCSADNLPPSGTPHGQKQRSLIFIIRRTPSFLFNTGKNGALHAQEPGRDGFVLTVFASVMRTGLLDRERIGKNFAALPQDCSIKPQAVLGPRHMQNTNAAIATTGS</sequence>
<evidence type="ECO:0000313" key="2">
    <source>
        <dbReference type="EMBL" id="HBP27803.1"/>
    </source>
</evidence>
<comment type="caution">
    <text evidence="2">The sequence shown here is derived from an EMBL/GenBank/DDBJ whole genome shotgun (WGS) entry which is preliminary data.</text>
</comment>